<comment type="caution">
    <text evidence="2">The sequence shown here is derived from an EMBL/GenBank/DDBJ whole genome shotgun (WGS) entry which is preliminary data.</text>
</comment>
<proteinExistence type="predicted"/>
<feature type="region of interest" description="Disordered" evidence="1">
    <location>
        <begin position="37"/>
        <end position="78"/>
    </location>
</feature>
<sequence>MGLTAREACGRSIGGHSASVEHDFRLQEGQFTRAWRIAEASDSDHSSPQTAGPTPPPAPRREDSPLPARPHHAAKKSRRKCFWFL</sequence>
<feature type="compositionally biased region" description="Basic residues" evidence="1">
    <location>
        <begin position="69"/>
        <end position="78"/>
    </location>
</feature>
<dbReference type="OrthoDB" id="8679980at2759"/>
<accession>A0A9D3Q5T6</accession>
<reference evidence="2" key="1">
    <citation type="submission" date="2021-01" db="EMBL/GenBank/DDBJ databases">
        <authorList>
            <person name="Zahm M."/>
            <person name="Roques C."/>
            <person name="Cabau C."/>
            <person name="Klopp C."/>
            <person name="Donnadieu C."/>
            <person name="Jouanno E."/>
            <person name="Lampietro C."/>
            <person name="Louis A."/>
            <person name="Herpin A."/>
            <person name="Echchiki A."/>
            <person name="Berthelot C."/>
            <person name="Parey E."/>
            <person name="Roest-Crollius H."/>
            <person name="Braasch I."/>
            <person name="Postlethwait J."/>
            <person name="Bobe J."/>
            <person name="Montfort J."/>
            <person name="Bouchez O."/>
            <person name="Begum T."/>
            <person name="Mejri S."/>
            <person name="Adams A."/>
            <person name="Chen W.-J."/>
            <person name="Guiguen Y."/>
        </authorList>
    </citation>
    <scope>NUCLEOTIDE SEQUENCE</scope>
    <source>
        <strain evidence="2">YG-15Mar2019-1</strain>
        <tissue evidence="2">Brain</tissue>
    </source>
</reference>
<feature type="region of interest" description="Disordered" evidence="1">
    <location>
        <begin position="1"/>
        <end position="21"/>
    </location>
</feature>
<gene>
    <name evidence="2" type="ORF">MATL_G00084250</name>
</gene>
<protein>
    <submittedName>
        <fullName evidence="2">Uncharacterized protein</fullName>
    </submittedName>
</protein>
<dbReference type="PANTHER" id="PTHR28682">
    <property type="entry name" value="INHIBITORY SYNAPTIC FACTOR 2A-RELATED"/>
    <property type="match status" value="1"/>
</dbReference>
<dbReference type="Proteomes" id="UP001046870">
    <property type="component" value="Chromosome 6"/>
</dbReference>
<dbReference type="InterPro" id="IPR029337">
    <property type="entry name" value="INSYN2"/>
</dbReference>
<dbReference type="AlphaFoldDB" id="A0A9D3Q5T6"/>
<name>A0A9D3Q5T6_MEGAT</name>
<evidence type="ECO:0000313" key="2">
    <source>
        <dbReference type="EMBL" id="KAG7476561.1"/>
    </source>
</evidence>
<organism evidence="2 3">
    <name type="scientific">Megalops atlanticus</name>
    <name type="common">Tarpon</name>
    <name type="synonym">Clupea gigantea</name>
    <dbReference type="NCBI Taxonomy" id="7932"/>
    <lineage>
        <taxon>Eukaryota</taxon>
        <taxon>Metazoa</taxon>
        <taxon>Chordata</taxon>
        <taxon>Craniata</taxon>
        <taxon>Vertebrata</taxon>
        <taxon>Euteleostomi</taxon>
        <taxon>Actinopterygii</taxon>
        <taxon>Neopterygii</taxon>
        <taxon>Teleostei</taxon>
        <taxon>Elopiformes</taxon>
        <taxon>Megalopidae</taxon>
        <taxon>Megalops</taxon>
    </lineage>
</organism>
<dbReference type="Pfam" id="PF15265">
    <property type="entry name" value="FAM196"/>
    <property type="match status" value="1"/>
</dbReference>
<keyword evidence="3" id="KW-1185">Reference proteome</keyword>
<evidence type="ECO:0000256" key="1">
    <source>
        <dbReference type="SAM" id="MobiDB-lite"/>
    </source>
</evidence>
<evidence type="ECO:0000313" key="3">
    <source>
        <dbReference type="Proteomes" id="UP001046870"/>
    </source>
</evidence>
<dbReference type="EMBL" id="JAFDVH010000006">
    <property type="protein sequence ID" value="KAG7476561.1"/>
    <property type="molecule type" value="Genomic_DNA"/>
</dbReference>
<dbReference type="PANTHER" id="PTHR28682:SF6">
    <property type="entry name" value="MUCIN-5AC"/>
    <property type="match status" value="1"/>
</dbReference>